<evidence type="ECO:0000256" key="1">
    <source>
        <dbReference type="SAM" id="Phobius"/>
    </source>
</evidence>
<feature type="transmembrane region" description="Helical" evidence="1">
    <location>
        <begin position="36"/>
        <end position="57"/>
    </location>
</feature>
<keyword evidence="3" id="KW-1185">Reference proteome</keyword>
<gene>
    <name evidence="2" type="ORF">F0L68_38570</name>
</gene>
<reference evidence="2 3" key="2">
    <citation type="submission" date="2019-09" db="EMBL/GenBank/DDBJ databases">
        <authorList>
            <person name="Jin C."/>
        </authorList>
    </citation>
    <scope>NUCLEOTIDE SEQUENCE [LARGE SCALE GENOMIC DNA]</scope>
    <source>
        <strain evidence="2 3">AN110305</strain>
    </source>
</reference>
<name>A0A5B2WKE0_9PSEU</name>
<evidence type="ECO:0000313" key="3">
    <source>
        <dbReference type="Proteomes" id="UP000323454"/>
    </source>
</evidence>
<keyword evidence="1" id="KW-1133">Transmembrane helix</keyword>
<evidence type="ECO:0008006" key="4">
    <source>
        <dbReference type="Google" id="ProtNLM"/>
    </source>
</evidence>
<keyword evidence="1" id="KW-0472">Membrane</keyword>
<dbReference type="RefSeq" id="WP_149854875.1">
    <property type="nucleotide sequence ID" value="NZ_VUOB01000087.1"/>
</dbReference>
<keyword evidence="1" id="KW-0812">Transmembrane</keyword>
<proteinExistence type="predicted"/>
<dbReference type="Proteomes" id="UP000323454">
    <property type="component" value="Unassembled WGS sequence"/>
</dbReference>
<accession>A0A5B2WKE0</accession>
<comment type="caution">
    <text evidence="2">The sequence shown here is derived from an EMBL/GenBank/DDBJ whole genome shotgun (WGS) entry which is preliminary data.</text>
</comment>
<reference evidence="2 3" key="1">
    <citation type="submission" date="2019-09" db="EMBL/GenBank/DDBJ databases">
        <title>Goodfellowia gen. nov., a new genus of the Pseudonocardineae related to Actinoalloteichus, containing Goodfellowia coeruleoviolacea gen. nov., comb. nov. gen. nov., comb. nov.</title>
        <authorList>
            <person name="Labeda D."/>
        </authorList>
    </citation>
    <scope>NUCLEOTIDE SEQUENCE [LARGE SCALE GENOMIC DNA]</scope>
    <source>
        <strain evidence="2 3">AN110305</strain>
    </source>
</reference>
<evidence type="ECO:0000313" key="2">
    <source>
        <dbReference type="EMBL" id="KAA2250926.1"/>
    </source>
</evidence>
<dbReference type="OrthoDB" id="5242431at2"/>
<dbReference type="EMBL" id="VUOB01000087">
    <property type="protein sequence ID" value="KAA2250926.1"/>
    <property type="molecule type" value="Genomic_DNA"/>
</dbReference>
<organism evidence="2 3">
    <name type="scientific">Solihabitans fulvus</name>
    <dbReference type="NCBI Taxonomy" id="1892852"/>
    <lineage>
        <taxon>Bacteria</taxon>
        <taxon>Bacillati</taxon>
        <taxon>Actinomycetota</taxon>
        <taxon>Actinomycetes</taxon>
        <taxon>Pseudonocardiales</taxon>
        <taxon>Pseudonocardiaceae</taxon>
        <taxon>Solihabitans</taxon>
    </lineage>
</organism>
<dbReference type="AlphaFoldDB" id="A0A5B2WKE0"/>
<sequence length="160" mass="16413">MTSTEPRNGQRWDDPVLAGALRRVRRHTSRARRRRCWAGLAAVVALLGAAGGAGALIGRNTGPRPVTSVVVAATDGPTGAGLTVTAVPMSWGTRLDVRLTGIAAGTPCRLSVRSTGGASDWVGSWLAGEPTTIATAVPVGELAEVSVRVDGGPLLRATVR</sequence>
<protein>
    <recommendedName>
        <fullName evidence="4">Anti-sigma factor</fullName>
    </recommendedName>
</protein>